<gene>
    <name evidence="2" type="ORF">K505DRAFT_330870</name>
</gene>
<name>A0A6A6WP38_9PLEO</name>
<organism evidence="2 3">
    <name type="scientific">Melanomma pulvis-pyrius CBS 109.77</name>
    <dbReference type="NCBI Taxonomy" id="1314802"/>
    <lineage>
        <taxon>Eukaryota</taxon>
        <taxon>Fungi</taxon>
        <taxon>Dikarya</taxon>
        <taxon>Ascomycota</taxon>
        <taxon>Pezizomycotina</taxon>
        <taxon>Dothideomycetes</taxon>
        <taxon>Pleosporomycetidae</taxon>
        <taxon>Pleosporales</taxon>
        <taxon>Melanommataceae</taxon>
        <taxon>Melanomma</taxon>
    </lineage>
</organism>
<evidence type="ECO:0000256" key="1">
    <source>
        <dbReference type="SAM" id="MobiDB-lite"/>
    </source>
</evidence>
<accession>A0A6A6WP38</accession>
<sequence length="104" mass="10804">MHQSSSGPILPLLPSCLPAFLSSFLPSTRQSLEKPDQTRWPCSFGAQPWSGRNSRILGRGLPGLGLSVADEIGLALVQPSGVAQPSPNPTPLRSGAATENGCPS</sequence>
<proteinExistence type="predicted"/>
<evidence type="ECO:0000313" key="2">
    <source>
        <dbReference type="EMBL" id="KAF2785664.1"/>
    </source>
</evidence>
<dbReference type="AlphaFoldDB" id="A0A6A6WP38"/>
<dbReference type="EMBL" id="MU002753">
    <property type="protein sequence ID" value="KAF2785664.1"/>
    <property type="molecule type" value="Genomic_DNA"/>
</dbReference>
<dbReference type="Proteomes" id="UP000799757">
    <property type="component" value="Unassembled WGS sequence"/>
</dbReference>
<reference evidence="2" key="1">
    <citation type="journal article" date="2020" name="Stud. Mycol.">
        <title>101 Dothideomycetes genomes: a test case for predicting lifestyles and emergence of pathogens.</title>
        <authorList>
            <person name="Haridas S."/>
            <person name="Albert R."/>
            <person name="Binder M."/>
            <person name="Bloem J."/>
            <person name="Labutti K."/>
            <person name="Salamov A."/>
            <person name="Andreopoulos B."/>
            <person name="Baker S."/>
            <person name="Barry K."/>
            <person name="Bills G."/>
            <person name="Bluhm B."/>
            <person name="Cannon C."/>
            <person name="Castanera R."/>
            <person name="Culley D."/>
            <person name="Daum C."/>
            <person name="Ezra D."/>
            <person name="Gonzalez J."/>
            <person name="Henrissat B."/>
            <person name="Kuo A."/>
            <person name="Liang C."/>
            <person name="Lipzen A."/>
            <person name="Lutzoni F."/>
            <person name="Magnuson J."/>
            <person name="Mondo S."/>
            <person name="Nolan M."/>
            <person name="Ohm R."/>
            <person name="Pangilinan J."/>
            <person name="Park H.-J."/>
            <person name="Ramirez L."/>
            <person name="Alfaro M."/>
            <person name="Sun H."/>
            <person name="Tritt A."/>
            <person name="Yoshinaga Y."/>
            <person name="Zwiers L.-H."/>
            <person name="Turgeon B."/>
            <person name="Goodwin S."/>
            <person name="Spatafora J."/>
            <person name="Crous P."/>
            <person name="Grigoriev I."/>
        </authorList>
    </citation>
    <scope>NUCLEOTIDE SEQUENCE</scope>
    <source>
        <strain evidence="2">CBS 109.77</strain>
    </source>
</reference>
<evidence type="ECO:0000313" key="3">
    <source>
        <dbReference type="Proteomes" id="UP000799757"/>
    </source>
</evidence>
<protein>
    <submittedName>
        <fullName evidence="2">Uncharacterized protein</fullName>
    </submittedName>
</protein>
<feature type="region of interest" description="Disordered" evidence="1">
    <location>
        <begin position="80"/>
        <end position="104"/>
    </location>
</feature>
<keyword evidence="3" id="KW-1185">Reference proteome</keyword>